<dbReference type="InterPro" id="IPR021109">
    <property type="entry name" value="Peptidase_aspartic_dom_sf"/>
</dbReference>
<dbReference type="Gene3D" id="2.40.70.10">
    <property type="entry name" value="Acid Proteases"/>
    <property type="match status" value="1"/>
</dbReference>
<dbReference type="AlphaFoldDB" id="A0AA38CBU9"/>
<feature type="compositionally biased region" description="Polar residues" evidence="1">
    <location>
        <begin position="298"/>
        <end position="320"/>
    </location>
</feature>
<comment type="caution">
    <text evidence="3">The sequence shown here is derived from an EMBL/GenBank/DDBJ whole genome shotgun (WGS) entry which is preliminary data.</text>
</comment>
<evidence type="ECO:0000256" key="1">
    <source>
        <dbReference type="SAM" id="MobiDB-lite"/>
    </source>
</evidence>
<dbReference type="Proteomes" id="UP000824469">
    <property type="component" value="Unassembled WGS sequence"/>
</dbReference>
<feature type="compositionally biased region" description="Polar residues" evidence="1">
    <location>
        <begin position="70"/>
        <end position="84"/>
    </location>
</feature>
<evidence type="ECO:0000313" key="3">
    <source>
        <dbReference type="EMBL" id="KAH9293373.1"/>
    </source>
</evidence>
<dbReference type="Pfam" id="PF19259">
    <property type="entry name" value="Ty3_capsid"/>
    <property type="match status" value="1"/>
</dbReference>
<feature type="compositionally biased region" description="Low complexity" evidence="1">
    <location>
        <begin position="60"/>
        <end position="69"/>
    </location>
</feature>
<reference evidence="3 4" key="1">
    <citation type="journal article" date="2021" name="Nat. Plants">
        <title>The Taxus genome provides insights into paclitaxel biosynthesis.</title>
        <authorList>
            <person name="Xiong X."/>
            <person name="Gou J."/>
            <person name="Liao Q."/>
            <person name="Li Y."/>
            <person name="Zhou Q."/>
            <person name="Bi G."/>
            <person name="Li C."/>
            <person name="Du R."/>
            <person name="Wang X."/>
            <person name="Sun T."/>
            <person name="Guo L."/>
            <person name="Liang H."/>
            <person name="Lu P."/>
            <person name="Wu Y."/>
            <person name="Zhang Z."/>
            <person name="Ro D.K."/>
            <person name="Shang Y."/>
            <person name="Huang S."/>
            <person name="Yan J."/>
        </authorList>
    </citation>
    <scope>NUCLEOTIDE SEQUENCE [LARGE SCALE GENOMIC DNA]</scope>
    <source>
        <strain evidence="3">Ta-2019</strain>
    </source>
</reference>
<dbReference type="CDD" id="cd00303">
    <property type="entry name" value="retropepsin_like"/>
    <property type="match status" value="1"/>
</dbReference>
<organism evidence="3 4">
    <name type="scientific">Taxus chinensis</name>
    <name type="common">Chinese yew</name>
    <name type="synonym">Taxus wallichiana var. chinensis</name>
    <dbReference type="NCBI Taxonomy" id="29808"/>
    <lineage>
        <taxon>Eukaryota</taxon>
        <taxon>Viridiplantae</taxon>
        <taxon>Streptophyta</taxon>
        <taxon>Embryophyta</taxon>
        <taxon>Tracheophyta</taxon>
        <taxon>Spermatophyta</taxon>
        <taxon>Pinopsida</taxon>
        <taxon>Pinidae</taxon>
        <taxon>Conifers II</taxon>
        <taxon>Cupressales</taxon>
        <taxon>Taxaceae</taxon>
        <taxon>Taxus</taxon>
    </lineage>
</organism>
<proteinExistence type="predicted"/>
<name>A0AA38CBU9_TAXCH</name>
<sequence>MEEHDQRAPPNDELSYMHEIITRSQRELQQSMRENQREMKDAFTSSIRDLAKILQGNNVSINQGVNNNGEGSSTGPTRTPSKATHQTFKAKFLQREEPVEEEAQNDVADVEAWGDEYAQLSYKCSARAWLQKLDTYLSLNPMYEEEALKFATLHLEGVAHEWWYHGLITQGHGSITTLEEFSLCLTERFDRTDLDMHFRELAQLKQEGSLERYISDFERLAVMVLDISEKRLVLLFIEGLGEPLKGLVKAFSPPSLQGAIKKALDLESSVPRGRNLQYGQQQKSAPFGQPKGVFGQPKASSSSGPKTPNYGQQGKPFQNKSDVKDWGKNNKEIEARNELRRKKLCFTCRDPWTPNHRCLPKGAAHYIEVISDVEDEEESVDHEEEEEQAKEENEVPTDGTLATLSGAPRYYAFCVKGVLHGQRIIALIDSGATHNFIDESLVTRMGLKVEDFQGFNVTVVDGYTLACTKKIPQLEFT</sequence>
<evidence type="ECO:0000259" key="2">
    <source>
        <dbReference type="Pfam" id="PF19259"/>
    </source>
</evidence>
<dbReference type="EMBL" id="JAHRHJ020001221">
    <property type="protein sequence ID" value="KAH9293373.1"/>
    <property type="molecule type" value="Genomic_DNA"/>
</dbReference>
<keyword evidence="4" id="KW-1185">Reference proteome</keyword>
<evidence type="ECO:0000313" key="4">
    <source>
        <dbReference type="Proteomes" id="UP000824469"/>
    </source>
</evidence>
<feature type="region of interest" description="Disordered" evidence="1">
    <location>
        <begin position="60"/>
        <end position="84"/>
    </location>
</feature>
<accession>A0AA38CBU9</accession>
<dbReference type="PANTHER" id="PTHR15503">
    <property type="entry name" value="LDOC1 RELATED"/>
    <property type="match status" value="1"/>
</dbReference>
<protein>
    <recommendedName>
        <fullName evidence="2">Ty3 transposon capsid-like protein domain-containing protein</fullName>
    </recommendedName>
</protein>
<feature type="compositionally biased region" description="Acidic residues" evidence="1">
    <location>
        <begin position="374"/>
        <end position="389"/>
    </location>
</feature>
<gene>
    <name evidence="3" type="ORF">KI387_041420</name>
</gene>
<feature type="region of interest" description="Disordered" evidence="1">
    <location>
        <begin position="374"/>
        <end position="399"/>
    </location>
</feature>
<dbReference type="InterPro" id="IPR045358">
    <property type="entry name" value="Ty3_capsid"/>
</dbReference>
<dbReference type="InterPro" id="IPR032567">
    <property type="entry name" value="RTL1-rel"/>
</dbReference>
<feature type="region of interest" description="Disordered" evidence="1">
    <location>
        <begin position="280"/>
        <end position="329"/>
    </location>
</feature>
<feature type="domain" description="Ty3 transposon capsid-like protein" evidence="2">
    <location>
        <begin position="129"/>
        <end position="273"/>
    </location>
</feature>
<dbReference type="PANTHER" id="PTHR15503:SF22">
    <property type="entry name" value="TRANSPOSON TY3-I GAG POLYPROTEIN"/>
    <property type="match status" value="1"/>
</dbReference>